<organism evidence="1">
    <name type="scientific">Hexamita inflata</name>
    <dbReference type="NCBI Taxonomy" id="28002"/>
    <lineage>
        <taxon>Eukaryota</taxon>
        <taxon>Metamonada</taxon>
        <taxon>Diplomonadida</taxon>
        <taxon>Hexamitidae</taxon>
        <taxon>Hexamitinae</taxon>
        <taxon>Hexamita</taxon>
    </lineage>
</organism>
<gene>
    <name evidence="2" type="ORF">HINF_LOCUS24919</name>
    <name evidence="1" type="ORF">HINF_LOCUS30066</name>
</gene>
<name>A0AA86PMU1_9EUKA</name>
<sequence length="571" mass="62076">MLTLLNELTQFQLFAISEFDFCYNYVFYKPFQEKLQLVFDKTITFEEVSTRDLCSRTDNVLFREVNQSAFSIRIDAEFDLNRQPFSLFFFVFANVTIVDTQVNMRLSNSAGSDFAFLAATVPEYSISILGSSFDFASKDSLSNFYGIANNLTELLTINRSSFTFLLDQADNFFGISNQIQDLIMTNSSIVVKSKASINCGITLLVLGQSSFINLSITGSMQGQNTFGFIFENRGACKILNVTYSLFTSGSSLNCGFVQFNTGIGAVTTFNISFTGLDDFQSIGVLSSYSGQCPCMPDSKLKSGLCHCATGSVPDQNVCKCTTPNAFIKNEACACGVNATNISNSCICPTGSALITGVCKCSNLQQAPVNGACQCFTKFSYLAGTSCECPVNSTNVSNTCTCPTGAKLINDVCVCSTANSFPDSTRTACVCPADATNNSATNVCECPQYSVVVAAQAACVCQSAYMVMSAKQCTCSQSLMKGSQNVNGVCKCPYQAVYGDKVCNCQIRGSTLEGNVCKCTWDQSGSAGFQGNFWCKNHMRCCTDIKRLGWDYWCYDKYFQYCTAPKGDIVAE</sequence>
<evidence type="ECO:0000313" key="3">
    <source>
        <dbReference type="Proteomes" id="UP001642409"/>
    </source>
</evidence>
<evidence type="ECO:0000313" key="1">
    <source>
        <dbReference type="EMBL" id="CAI9942421.1"/>
    </source>
</evidence>
<comment type="caution">
    <text evidence="1">The sequence shown here is derived from an EMBL/GenBank/DDBJ whole genome shotgun (WGS) entry which is preliminary data.</text>
</comment>
<dbReference type="Proteomes" id="UP001642409">
    <property type="component" value="Unassembled WGS sequence"/>
</dbReference>
<dbReference type="AlphaFoldDB" id="A0AA86PMU1"/>
<proteinExistence type="predicted"/>
<evidence type="ECO:0000313" key="2">
    <source>
        <dbReference type="EMBL" id="CAL6015531.1"/>
    </source>
</evidence>
<dbReference type="EMBL" id="CAXDID020000073">
    <property type="protein sequence ID" value="CAL6015531.1"/>
    <property type="molecule type" value="Genomic_DNA"/>
</dbReference>
<reference evidence="1" key="1">
    <citation type="submission" date="2023-06" db="EMBL/GenBank/DDBJ databases">
        <authorList>
            <person name="Kurt Z."/>
        </authorList>
    </citation>
    <scope>NUCLEOTIDE SEQUENCE</scope>
</reference>
<protein>
    <submittedName>
        <fullName evidence="1">Uncharacterized protein</fullName>
    </submittedName>
</protein>
<dbReference type="EMBL" id="CATOUU010000699">
    <property type="protein sequence ID" value="CAI9942421.1"/>
    <property type="molecule type" value="Genomic_DNA"/>
</dbReference>
<reference evidence="2 3" key="2">
    <citation type="submission" date="2024-07" db="EMBL/GenBank/DDBJ databases">
        <authorList>
            <person name="Akdeniz Z."/>
        </authorList>
    </citation>
    <scope>NUCLEOTIDE SEQUENCE [LARGE SCALE GENOMIC DNA]</scope>
</reference>
<keyword evidence="3" id="KW-1185">Reference proteome</keyword>
<accession>A0AA86PMU1</accession>